<evidence type="ECO:0000313" key="1">
    <source>
        <dbReference type="EMBL" id="MBP0724611.1"/>
    </source>
</evidence>
<dbReference type="Proteomes" id="UP000682134">
    <property type="component" value="Unassembled WGS sequence"/>
</dbReference>
<proteinExistence type="predicted"/>
<gene>
    <name evidence="1" type="ORF">J5Y03_05345</name>
</gene>
<protein>
    <recommendedName>
        <fullName evidence="3">Spore coat protein</fullName>
    </recommendedName>
</protein>
<evidence type="ECO:0000313" key="2">
    <source>
        <dbReference type="Proteomes" id="UP000682134"/>
    </source>
</evidence>
<accession>A0A940NL97</accession>
<reference evidence="1" key="1">
    <citation type="submission" date="2021-04" db="EMBL/GenBank/DDBJ databases">
        <title>Genome seq and assembly of Bacillus sp.</title>
        <authorList>
            <person name="Chhetri G."/>
        </authorList>
    </citation>
    <scope>NUCLEOTIDE SEQUENCE</scope>
    <source>
        <strain evidence="1">RG28</strain>
    </source>
</reference>
<organism evidence="1 2">
    <name type="scientific">Gottfriedia endophytica</name>
    <dbReference type="NCBI Taxonomy" id="2820819"/>
    <lineage>
        <taxon>Bacteria</taxon>
        <taxon>Bacillati</taxon>
        <taxon>Bacillota</taxon>
        <taxon>Bacilli</taxon>
        <taxon>Bacillales</taxon>
        <taxon>Bacillaceae</taxon>
        <taxon>Gottfriedia</taxon>
    </lineage>
</organism>
<dbReference type="EMBL" id="JAGIYQ010000003">
    <property type="protein sequence ID" value="MBP0724611.1"/>
    <property type="molecule type" value="Genomic_DNA"/>
</dbReference>
<keyword evidence="2" id="KW-1185">Reference proteome</keyword>
<evidence type="ECO:0008006" key="3">
    <source>
        <dbReference type="Google" id="ProtNLM"/>
    </source>
</evidence>
<name>A0A940NL97_9BACI</name>
<dbReference type="AlphaFoldDB" id="A0A940NL97"/>
<sequence>MNKDLLRSFIGKTVKIDRGGHESSTGFILGANKSHFAVYNEHDGILYYQYFHIKSLTEYPRKDSDLSLEELEQYEYKDADDFTELLHSAKHQWVKINRGGHEKLEGILEDANHDYVTIITHDEVIHLATFHIRSISFGEKYESVSEESNSSSTRAVRRKRK</sequence>
<dbReference type="RefSeq" id="WP_209403329.1">
    <property type="nucleotide sequence ID" value="NZ_JAGIYQ010000003.1"/>
</dbReference>
<comment type="caution">
    <text evidence="1">The sequence shown here is derived from an EMBL/GenBank/DDBJ whole genome shotgun (WGS) entry which is preliminary data.</text>
</comment>